<feature type="region of interest" description="Disordered" evidence="1">
    <location>
        <begin position="36"/>
        <end position="96"/>
    </location>
</feature>
<reference evidence="2 3" key="1">
    <citation type="journal article" date="2014" name="Agronomy (Basel)">
        <title>A Draft Genome Sequence for Ensete ventricosum, the Drought-Tolerant Tree Against Hunger.</title>
        <authorList>
            <person name="Harrison J."/>
            <person name="Moore K.A."/>
            <person name="Paszkiewicz K."/>
            <person name="Jones T."/>
            <person name="Grant M."/>
            <person name="Ambacheew D."/>
            <person name="Muzemil S."/>
            <person name="Studholme D.J."/>
        </authorList>
    </citation>
    <scope>NUCLEOTIDE SEQUENCE [LARGE SCALE GENOMIC DNA]</scope>
</reference>
<evidence type="ECO:0000313" key="2">
    <source>
        <dbReference type="EMBL" id="RRT81538.1"/>
    </source>
</evidence>
<comment type="caution">
    <text evidence="2">The sequence shown here is derived from an EMBL/GenBank/DDBJ whole genome shotgun (WGS) entry which is preliminary data.</text>
</comment>
<sequence>MPGDWLQLRTDCDKGKHRKRAGRLLWQGRRWLAVSGSGRAEATTREGLGSGIRQRQREEDSSRGLATEGTTGRRQQPMVKDGKGERLLQQGRQRHGWATMGQRRMKVAMHGWSSGRGGCGLKDVATTVVEEREMMADGLEEGMKKACNSKMIATRWLMQR</sequence>
<organism evidence="2 3">
    <name type="scientific">Ensete ventricosum</name>
    <name type="common">Abyssinian banana</name>
    <name type="synonym">Musa ensete</name>
    <dbReference type="NCBI Taxonomy" id="4639"/>
    <lineage>
        <taxon>Eukaryota</taxon>
        <taxon>Viridiplantae</taxon>
        <taxon>Streptophyta</taxon>
        <taxon>Embryophyta</taxon>
        <taxon>Tracheophyta</taxon>
        <taxon>Spermatophyta</taxon>
        <taxon>Magnoliopsida</taxon>
        <taxon>Liliopsida</taxon>
        <taxon>Zingiberales</taxon>
        <taxon>Musaceae</taxon>
        <taxon>Ensete</taxon>
    </lineage>
</organism>
<evidence type="ECO:0000313" key="3">
    <source>
        <dbReference type="Proteomes" id="UP000287651"/>
    </source>
</evidence>
<gene>
    <name evidence="2" type="ORF">B296_00001544</name>
</gene>
<protein>
    <submittedName>
        <fullName evidence="2">Uncharacterized protein</fullName>
    </submittedName>
</protein>
<proteinExistence type="predicted"/>
<evidence type="ECO:0000256" key="1">
    <source>
        <dbReference type="SAM" id="MobiDB-lite"/>
    </source>
</evidence>
<dbReference type="Proteomes" id="UP000287651">
    <property type="component" value="Unassembled WGS sequence"/>
</dbReference>
<dbReference type="EMBL" id="AMZH03000888">
    <property type="protein sequence ID" value="RRT81538.1"/>
    <property type="molecule type" value="Genomic_DNA"/>
</dbReference>
<dbReference type="AlphaFoldDB" id="A0A427AZ44"/>
<name>A0A427AZ44_ENSVE</name>
<accession>A0A427AZ44</accession>